<dbReference type="GO" id="GO:0005886">
    <property type="term" value="C:plasma membrane"/>
    <property type="evidence" value="ECO:0007669"/>
    <property type="project" value="UniProtKB-SubCell"/>
</dbReference>
<keyword evidence="5" id="KW-0677">Repeat</keyword>
<evidence type="ECO:0000313" key="12">
    <source>
        <dbReference type="EMBL" id="GLC27325.1"/>
    </source>
</evidence>
<evidence type="ECO:0000256" key="9">
    <source>
        <dbReference type="PROSITE-ProRule" id="PRU00703"/>
    </source>
</evidence>
<evidence type="ECO:0000259" key="11">
    <source>
        <dbReference type="PROSITE" id="PS51371"/>
    </source>
</evidence>
<accession>A0AA37V264</accession>
<feature type="domain" description="CBS" evidence="11">
    <location>
        <begin position="253"/>
        <end position="312"/>
    </location>
</feature>
<dbReference type="Proteomes" id="UP001161325">
    <property type="component" value="Unassembled WGS sequence"/>
</dbReference>
<comment type="caution">
    <text evidence="12">The sequence shown here is derived from an EMBL/GenBank/DDBJ whole genome shotgun (WGS) entry which is preliminary data.</text>
</comment>
<sequence length="327" mass="34919">MSFAFLVLLTLVVTAALTAGSIAVRTVSRIWLRHWVERRLTGASLAEVYLDRPQRLIVSAGAGIALTVFLAGVGVASLDASPLSLAWHAVLLAVLVIGAGQVVPRALARRWPARVVPVLVPLLHAVDALLFPMRAAGAAIARAVGGRRPVEPEEEARDNIEDLLREGQLEGVGEPGEMAIITGVVQFAEKTVREVMTPREQVFALDLALPPRELAARLAQSAYSRVPVYEGTLDAIVGIVHAFDVLTTGGEELPPVLPVHVATPGTPCNDLLVAMLRQRRHLAVVREVGGPTLGIVTLEDVLEELVGEIRDEHDDPAPSTDSPSIFP</sequence>
<evidence type="ECO:0000256" key="7">
    <source>
        <dbReference type="ARBA" id="ARBA00023122"/>
    </source>
</evidence>
<dbReference type="Gene3D" id="3.10.580.10">
    <property type="entry name" value="CBS-domain"/>
    <property type="match status" value="1"/>
</dbReference>
<dbReference type="CDD" id="cd04590">
    <property type="entry name" value="CBS_pair_CorC_HlyC_assoc"/>
    <property type="match status" value="1"/>
</dbReference>
<gene>
    <name evidence="12" type="ORF">rosag_38380</name>
</gene>
<dbReference type="InterPro" id="IPR000644">
    <property type="entry name" value="CBS_dom"/>
</dbReference>
<dbReference type="InterPro" id="IPR044751">
    <property type="entry name" value="Ion_transp-like_CBS"/>
</dbReference>
<evidence type="ECO:0000313" key="13">
    <source>
        <dbReference type="Proteomes" id="UP001161325"/>
    </source>
</evidence>
<protein>
    <recommendedName>
        <fullName evidence="11">CBS domain-containing protein</fullName>
    </recommendedName>
</protein>
<keyword evidence="3" id="KW-1003">Cell membrane</keyword>
<keyword evidence="13" id="KW-1185">Reference proteome</keyword>
<name>A0AA37V264_9BACT</name>
<dbReference type="InterPro" id="IPR002550">
    <property type="entry name" value="CNNM"/>
</dbReference>
<dbReference type="Pfam" id="PF01595">
    <property type="entry name" value="CNNM"/>
    <property type="match status" value="1"/>
</dbReference>
<evidence type="ECO:0000256" key="10">
    <source>
        <dbReference type="SAM" id="Phobius"/>
    </source>
</evidence>
<dbReference type="PROSITE" id="PS51371">
    <property type="entry name" value="CBS"/>
    <property type="match status" value="1"/>
</dbReference>
<dbReference type="PANTHER" id="PTHR22777">
    <property type="entry name" value="HEMOLYSIN-RELATED"/>
    <property type="match status" value="1"/>
</dbReference>
<evidence type="ECO:0000256" key="6">
    <source>
        <dbReference type="ARBA" id="ARBA00022989"/>
    </source>
</evidence>
<evidence type="ECO:0000256" key="4">
    <source>
        <dbReference type="ARBA" id="ARBA00022692"/>
    </source>
</evidence>
<evidence type="ECO:0000256" key="3">
    <source>
        <dbReference type="ARBA" id="ARBA00022475"/>
    </source>
</evidence>
<evidence type="ECO:0000256" key="5">
    <source>
        <dbReference type="ARBA" id="ARBA00022737"/>
    </source>
</evidence>
<dbReference type="InterPro" id="IPR046342">
    <property type="entry name" value="CBS_dom_sf"/>
</dbReference>
<keyword evidence="8 10" id="KW-0472">Membrane</keyword>
<dbReference type="PANTHER" id="PTHR22777:SF32">
    <property type="entry name" value="UPF0053 INNER MEMBRANE PROTEIN YFJD"/>
    <property type="match status" value="1"/>
</dbReference>
<evidence type="ECO:0000256" key="8">
    <source>
        <dbReference type="ARBA" id="ARBA00023136"/>
    </source>
</evidence>
<comment type="similarity">
    <text evidence="2">Belongs to the UPF0053 family.</text>
</comment>
<dbReference type="AlphaFoldDB" id="A0AA37V264"/>
<feature type="transmembrane region" description="Helical" evidence="10">
    <location>
        <begin position="85"/>
        <end position="103"/>
    </location>
</feature>
<feature type="transmembrane region" description="Helical" evidence="10">
    <location>
        <begin position="56"/>
        <end position="78"/>
    </location>
</feature>
<proteinExistence type="inferred from homology"/>
<keyword evidence="7 9" id="KW-0129">CBS domain</keyword>
<organism evidence="12 13">
    <name type="scientific">Roseisolibacter agri</name>
    <dbReference type="NCBI Taxonomy" id="2014610"/>
    <lineage>
        <taxon>Bacteria</taxon>
        <taxon>Pseudomonadati</taxon>
        <taxon>Gemmatimonadota</taxon>
        <taxon>Gemmatimonadia</taxon>
        <taxon>Gemmatimonadales</taxon>
        <taxon>Gemmatimonadaceae</taxon>
        <taxon>Roseisolibacter</taxon>
    </lineage>
</organism>
<evidence type="ECO:0000256" key="2">
    <source>
        <dbReference type="ARBA" id="ARBA00006337"/>
    </source>
</evidence>
<keyword evidence="4 10" id="KW-0812">Transmembrane</keyword>
<dbReference type="EMBL" id="BRXS01000006">
    <property type="protein sequence ID" value="GLC27325.1"/>
    <property type="molecule type" value="Genomic_DNA"/>
</dbReference>
<evidence type="ECO:0000256" key="1">
    <source>
        <dbReference type="ARBA" id="ARBA00004651"/>
    </source>
</evidence>
<dbReference type="Pfam" id="PF00571">
    <property type="entry name" value="CBS"/>
    <property type="match status" value="2"/>
</dbReference>
<reference evidence="12" key="1">
    <citation type="submission" date="2022-08" db="EMBL/GenBank/DDBJ databases">
        <title>Draft genome sequencing of Roseisolibacter agri AW1220.</title>
        <authorList>
            <person name="Tobiishi Y."/>
            <person name="Tonouchi A."/>
        </authorList>
    </citation>
    <scope>NUCLEOTIDE SEQUENCE</scope>
    <source>
        <strain evidence="12">AW1220</strain>
    </source>
</reference>
<keyword evidence="6 10" id="KW-1133">Transmembrane helix</keyword>
<dbReference type="SUPFAM" id="SSF54631">
    <property type="entry name" value="CBS-domain pair"/>
    <property type="match status" value="1"/>
</dbReference>
<comment type="subcellular location">
    <subcellularLocation>
        <location evidence="1">Cell membrane</location>
        <topology evidence="1">Multi-pass membrane protein</topology>
    </subcellularLocation>
</comment>
<dbReference type="RefSeq" id="WP_284351766.1">
    <property type="nucleotide sequence ID" value="NZ_BRXS01000006.1"/>
</dbReference>